<keyword evidence="6" id="KW-0732">Signal</keyword>
<evidence type="ECO:0000256" key="6">
    <source>
        <dbReference type="SAM" id="SignalP"/>
    </source>
</evidence>
<dbReference type="Proteomes" id="UP000053647">
    <property type="component" value="Unassembled WGS sequence"/>
</dbReference>
<comment type="cofactor">
    <cofactor evidence="1">
        <name>Fe(2+)</name>
        <dbReference type="ChEBI" id="CHEBI:29033"/>
    </cofactor>
</comment>
<dbReference type="InterPro" id="IPR024779">
    <property type="entry name" value="2OGFeDO_JBP1/TET_oxygenase_dom"/>
</dbReference>
<evidence type="ECO:0000256" key="5">
    <source>
        <dbReference type="ARBA" id="ARBA00023004"/>
    </source>
</evidence>
<dbReference type="GO" id="GO:0046872">
    <property type="term" value="F:metal ion binding"/>
    <property type="evidence" value="ECO:0007669"/>
    <property type="project" value="UniProtKB-KW"/>
</dbReference>
<evidence type="ECO:0000259" key="7">
    <source>
        <dbReference type="Pfam" id="PF12851"/>
    </source>
</evidence>
<dbReference type="GO" id="GO:0051213">
    <property type="term" value="F:dioxygenase activity"/>
    <property type="evidence" value="ECO:0007669"/>
    <property type="project" value="UniProtKB-KW"/>
</dbReference>
<organism evidence="8 9">
    <name type="scientific">Paxillus involutus ATCC 200175</name>
    <dbReference type="NCBI Taxonomy" id="664439"/>
    <lineage>
        <taxon>Eukaryota</taxon>
        <taxon>Fungi</taxon>
        <taxon>Dikarya</taxon>
        <taxon>Basidiomycota</taxon>
        <taxon>Agaricomycotina</taxon>
        <taxon>Agaricomycetes</taxon>
        <taxon>Agaricomycetidae</taxon>
        <taxon>Boletales</taxon>
        <taxon>Paxilineae</taxon>
        <taxon>Paxillaceae</taxon>
        <taxon>Paxillus</taxon>
    </lineage>
</organism>
<keyword evidence="3" id="KW-0223">Dioxygenase</keyword>
<sequence length="276" mass="30397">MTPAVLVDKAGIVLLWSLPEVLSSDFQNLMWEALNPISGMLANSIADPKAKGTWRTAHGNFTSADTQGRLNFSPAWFQQGRNGSMSCPEVSATLKARNQDQGGRAWLKQMILPSAVLSAAMAVMHPDLYAAGLEAVVRLYQDLAVLHPDDPALVEMAEMLRLWPSVFTATSVMVNRVTPFHRDHNSRVQWYDLLASIGSYIHAWFEVPTLETACYYPPGSVVTVSGLLVRHGVAPTEGNRLCVTSYMRDNVHQAVGVHRSDWVSYHALPALWAGNQ</sequence>
<proteinExistence type="predicted"/>
<keyword evidence="5" id="KW-0408">Iron</keyword>
<evidence type="ECO:0000313" key="8">
    <source>
        <dbReference type="EMBL" id="KIJ10653.1"/>
    </source>
</evidence>
<feature type="chain" id="PRO_5002213766" description="2OGFeDO JBP1/TET oxygenase domain-containing protein" evidence="6">
    <location>
        <begin position="24"/>
        <end position="276"/>
    </location>
</feature>
<feature type="signal peptide" evidence="6">
    <location>
        <begin position="1"/>
        <end position="23"/>
    </location>
</feature>
<dbReference type="EMBL" id="KN819400">
    <property type="protein sequence ID" value="KIJ10653.1"/>
    <property type="molecule type" value="Genomic_DNA"/>
</dbReference>
<evidence type="ECO:0000256" key="4">
    <source>
        <dbReference type="ARBA" id="ARBA00023002"/>
    </source>
</evidence>
<evidence type="ECO:0000256" key="2">
    <source>
        <dbReference type="ARBA" id="ARBA00022723"/>
    </source>
</evidence>
<dbReference type="Gene3D" id="3.60.130.30">
    <property type="match status" value="1"/>
</dbReference>
<keyword evidence="2" id="KW-0479">Metal-binding</keyword>
<keyword evidence="4" id="KW-0560">Oxidoreductase</keyword>
<keyword evidence="9" id="KW-1185">Reference proteome</keyword>
<reference evidence="8 9" key="1">
    <citation type="submission" date="2014-06" db="EMBL/GenBank/DDBJ databases">
        <authorList>
            <consortium name="DOE Joint Genome Institute"/>
            <person name="Kuo A."/>
            <person name="Kohler A."/>
            <person name="Nagy L.G."/>
            <person name="Floudas D."/>
            <person name="Copeland A."/>
            <person name="Barry K.W."/>
            <person name="Cichocki N."/>
            <person name="Veneault-Fourrey C."/>
            <person name="LaButti K."/>
            <person name="Lindquist E.A."/>
            <person name="Lipzen A."/>
            <person name="Lundell T."/>
            <person name="Morin E."/>
            <person name="Murat C."/>
            <person name="Sun H."/>
            <person name="Tunlid A."/>
            <person name="Henrissat B."/>
            <person name="Grigoriev I.V."/>
            <person name="Hibbett D.S."/>
            <person name="Martin F."/>
            <person name="Nordberg H.P."/>
            <person name="Cantor M.N."/>
            <person name="Hua S.X."/>
        </authorList>
    </citation>
    <scope>NUCLEOTIDE SEQUENCE [LARGE SCALE GENOMIC DNA]</scope>
    <source>
        <strain evidence="8 9">ATCC 200175</strain>
    </source>
</reference>
<feature type="domain" description="2OGFeDO JBP1/TET oxygenase" evidence="7">
    <location>
        <begin position="75"/>
        <end position="248"/>
    </location>
</feature>
<dbReference type="HOGENOM" id="CLU_039070_4_1_1"/>
<name>A0A0C9TIX7_PAXIN</name>
<evidence type="ECO:0000256" key="3">
    <source>
        <dbReference type="ARBA" id="ARBA00022964"/>
    </source>
</evidence>
<protein>
    <recommendedName>
        <fullName evidence="7">2OGFeDO JBP1/TET oxygenase domain-containing protein</fullName>
    </recommendedName>
</protein>
<accession>A0A0C9TIX7</accession>
<gene>
    <name evidence="8" type="ORF">PAXINDRAFT_85705</name>
</gene>
<dbReference type="Pfam" id="PF12851">
    <property type="entry name" value="Tet_JBP"/>
    <property type="match status" value="1"/>
</dbReference>
<evidence type="ECO:0000313" key="9">
    <source>
        <dbReference type="Proteomes" id="UP000053647"/>
    </source>
</evidence>
<dbReference type="OrthoDB" id="2692579at2759"/>
<dbReference type="AlphaFoldDB" id="A0A0C9TIX7"/>
<reference evidence="9" key="2">
    <citation type="submission" date="2015-01" db="EMBL/GenBank/DDBJ databases">
        <title>Evolutionary Origins and Diversification of the Mycorrhizal Mutualists.</title>
        <authorList>
            <consortium name="DOE Joint Genome Institute"/>
            <consortium name="Mycorrhizal Genomics Consortium"/>
            <person name="Kohler A."/>
            <person name="Kuo A."/>
            <person name="Nagy L.G."/>
            <person name="Floudas D."/>
            <person name="Copeland A."/>
            <person name="Barry K.W."/>
            <person name="Cichocki N."/>
            <person name="Veneault-Fourrey C."/>
            <person name="LaButti K."/>
            <person name="Lindquist E.A."/>
            <person name="Lipzen A."/>
            <person name="Lundell T."/>
            <person name="Morin E."/>
            <person name="Murat C."/>
            <person name="Riley R."/>
            <person name="Ohm R."/>
            <person name="Sun H."/>
            <person name="Tunlid A."/>
            <person name="Henrissat B."/>
            <person name="Grigoriev I.V."/>
            <person name="Hibbett D.S."/>
            <person name="Martin F."/>
        </authorList>
    </citation>
    <scope>NUCLEOTIDE SEQUENCE [LARGE SCALE GENOMIC DNA]</scope>
    <source>
        <strain evidence="9">ATCC 200175</strain>
    </source>
</reference>
<evidence type="ECO:0000256" key="1">
    <source>
        <dbReference type="ARBA" id="ARBA00001954"/>
    </source>
</evidence>